<dbReference type="InterPro" id="IPR026873">
    <property type="entry name" value="Ptb1"/>
</dbReference>
<gene>
    <name evidence="11" type="ORF">PLXY2_LOCUS1275</name>
</gene>
<dbReference type="InterPro" id="IPR012132">
    <property type="entry name" value="GMC_OxRdtase"/>
</dbReference>
<dbReference type="InterPro" id="IPR036188">
    <property type="entry name" value="FAD/NAD-bd_sf"/>
</dbReference>
<evidence type="ECO:0000313" key="12">
    <source>
        <dbReference type="Proteomes" id="UP000653454"/>
    </source>
</evidence>
<dbReference type="Pfam" id="PF00732">
    <property type="entry name" value="GMC_oxred_N"/>
    <property type="match status" value="1"/>
</dbReference>
<dbReference type="Pfam" id="PF00432">
    <property type="entry name" value="Prenyltrans"/>
    <property type="match status" value="1"/>
</dbReference>
<dbReference type="SUPFAM" id="SSF48239">
    <property type="entry name" value="Terpenoid cyclases/Protein prenyltransferases"/>
    <property type="match status" value="1"/>
</dbReference>
<keyword evidence="12" id="KW-1185">Reference proteome</keyword>
<dbReference type="PROSITE" id="PS00624">
    <property type="entry name" value="GMC_OXRED_2"/>
    <property type="match status" value="1"/>
</dbReference>
<dbReference type="EMBL" id="CAJHNJ030000003">
    <property type="protein sequence ID" value="CAG9093039.1"/>
    <property type="molecule type" value="Genomic_DNA"/>
</dbReference>
<dbReference type="InterPro" id="IPR007867">
    <property type="entry name" value="GMC_OxRtase_C"/>
</dbReference>
<dbReference type="Proteomes" id="UP000653454">
    <property type="component" value="Unassembled WGS sequence"/>
</dbReference>
<dbReference type="PANTHER" id="PTHR11552">
    <property type="entry name" value="GLUCOSE-METHANOL-CHOLINE GMC OXIDOREDUCTASE"/>
    <property type="match status" value="1"/>
</dbReference>
<dbReference type="CDD" id="cd02894">
    <property type="entry name" value="GGTase-II"/>
    <property type="match status" value="1"/>
</dbReference>
<evidence type="ECO:0000256" key="1">
    <source>
        <dbReference type="ARBA" id="ARBA00001974"/>
    </source>
</evidence>
<dbReference type="GO" id="GO:0004663">
    <property type="term" value="F:Rab geranylgeranyltransferase activity"/>
    <property type="evidence" value="ECO:0007669"/>
    <property type="project" value="UniProtKB-EC"/>
</dbReference>
<dbReference type="PANTHER" id="PTHR11552:SF147">
    <property type="entry name" value="CHOLINE DEHYDROGENASE, MITOCHONDRIAL"/>
    <property type="match status" value="1"/>
</dbReference>
<dbReference type="Pfam" id="PF05199">
    <property type="entry name" value="GMC_oxred_C"/>
    <property type="match status" value="1"/>
</dbReference>
<sequence length="839" mass="93408">MPFETGCWLVGSRGCLLRVCCTAVEVRRESRWKMAWRLLCGSSEGCADVLHGVTSMEMLEVLEHPHAKGGSSDQAGWCGLAGSCPTVSVGDFYILQSDKWGEVDTRFSFCAVMCLSLLQRLDAIDVSKTVDFVLSCMNFDGGFGSKPGSESHAGLIYCCVGTLSICKRLDALRADELAWWLCERQLPSGGLNGRPEKLPDLCYSWWVMSSLSMLNRIHWVDKNNLKQFIMACQDAETGGFSDRPGDITDPFHTLFGLAGLSLLGETAIKPVNPTDLFTSSLYNQIKPHYDYIIVGSGTAGSLIAHRIATETNFTYLVIEAGGSGNAILDIPVFGPLLHRSVFDWQFETTPQEQACYAMKDKKCRLPQGKIVGGSAKLNNMVHVRGNISHYVTWFQGKYSKRYITEQFKHVEENILHLDNIRYKSILANSILKAARELSYNNTDVNKEYGETFMRSRVSQSHGKRWATSENLKYTSNLVTHAFVEKVVIDKKNIARGVIISRKGEKYMITAKKGVIISAGTFNTPKILQLSGIGPRKLLDSLDIPVVQDLPVGYNLQDHVTTGLDLVTFNKSLDIGPDDMLNLINVFKYYVYGRGPLTSPGCEVVGFLSTKNDTIPDIQFMVLPVGLSSDRGAYLKNGLGVTEEVWNNYFVSTFNQHAATILPILLHPKSRGSVQIQSKDYLIPPLIDPKYLTDEEDVNTLIKGLKFVKKFIETKAMSDIGAVLNPNHFPGCHKYKLFSDAYFKCYIKHLTLTSYHPVGTCSMGSLRDKKSVVNLSFEVIGVKKLYVVDGSVLPTLPGGNINAVIAMMANLFFEDTIGYEIFCRNRNKLLEYLFLMCLLN</sequence>
<evidence type="ECO:0000256" key="7">
    <source>
        <dbReference type="ARBA" id="ARBA00031218"/>
    </source>
</evidence>
<keyword evidence="5" id="KW-0677">Repeat</keyword>
<evidence type="ECO:0000256" key="6">
    <source>
        <dbReference type="ARBA" id="ARBA00022827"/>
    </source>
</evidence>
<dbReference type="GO" id="GO:0016614">
    <property type="term" value="F:oxidoreductase activity, acting on CH-OH group of donors"/>
    <property type="evidence" value="ECO:0007669"/>
    <property type="project" value="InterPro"/>
</dbReference>
<comment type="similarity">
    <text evidence="2">Belongs to the GMC oxidoreductase family.</text>
</comment>
<protein>
    <recommendedName>
        <fullName evidence="3">protein geranylgeranyltransferase type II</fullName>
        <ecNumber evidence="3">2.5.1.60</ecNumber>
    </recommendedName>
    <alternativeName>
        <fullName evidence="8">Rab geranyl-geranyltransferase subunit beta</fullName>
    </alternativeName>
    <alternativeName>
        <fullName evidence="7">Rab geranylgeranyltransferase subunit beta</fullName>
    </alternativeName>
</protein>
<dbReference type="Gene3D" id="3.50.50.60">
    <property type="entry name" value="FAD/NAD(P)-binding domain"/>
    <property type="match status" value="1"/>
</dbReference>
<keyword evidence="4" id="KW-0285">Flavoprotein</keyword>
<dbReference type="AlphaFoldDB" id="A0A8S4D7U0"/>
<dbReference type="InterPro" id="IPR008930">
    <property type="entry name" value="Terpenoid_cyclase/PrenylTrfase"/>
</dbReference>
<evidence type="ECO:0000256" key="2">
    <source>
        <dbReference type="ARBA" id="ARBA00010790"/>
    </source>
</evidence>
<evidence type="ECO:0000256" key="8">
    <source>
        <dbReference type="ARBA" id="ARBA00032712"/>
    </source>
</evidence>
<dbReference type="Gene3D" id="3.30.560.10">
    <property type="entry name" value="Glucose Oxidase, domain 3"/>
    <property type="match status" value="1"/>
</dbReference>
<proteinExistence type="inferred from homology"/>
<dbReference type="SUPFAM" id="SSF51905">
    <property type="entry name" value="FAD/NAD(P)-binding domain"/>
    <property type="match status" value="1"/>
</dbReference>
<evidence type="ECO:0000256" key="4">
    <source>
        <dbReference type="ARBA" id="ARBA00022630"/>
    </source>
</evidence>
<feature type="domain" description="Glucose-methanol-choline oxidoreductase N-terminal" evidence="10">
    <location>
        <begin position="519"/>
        <end position="533"/>
    </location>
</feature>
<dbReference type="InterPro" id="IPR000172">
    <property type="entry name" value="GMC_OxRdtase_N"/>
</dbReference>
<reference evidence="11" key="1">
    <citation type="submission" date="2020-11" db="EMBL/GenBank/DDBJ databases">
        <authorList>
            <person name="Whiteford S."/>
        </authorList>
    </citation>
    <scope>NUCLEOTIDE SEQUENCE</scope>
</reference>
<comment type="catalytic activity">
    <reaction evidence="9">
        <text>geranylgeranyl diphosphate + L-cysteinyl-[protein] = S-geranylgeranyl-L-cysteinyl-[protein] + diphosphate</text>
        <dbReference type="Rhea" id="RHEA:21240"/>
        <dbReference type="Rhea" id="RHEA-COMP:10131"/>
        <dbReference type="Rhea" id="RHEA-COMP:11537"/>
        <dbReference type="ChEBI" id="CHEBI:29950"/>
        <dbReference type="ChEBI" id="CHEBI:33019"/>
        <dbReference type="ChEBI" id="CHEBI:57533"/>
        <dbReference type="ChEBI" id="CHEBI:86021"/>
        <dbReference type="EC" id="2.5.1.60"/>
    </reaction>
</comment>
<evidence type="ECO:0000256" key="5">
    <source>
        <dbReference type="ARBA" id="ARBA00022737"/>
    </source>
</evidence>
<comment type="caution">
    <text evidence="11">The sequence shown here is derived from an EMBL/GenBank/DDBJ whole genome shotgun (WGS) entry which is preliminary data.</text>
</comment>
<dbReference type="Gene3D" id="1.50.10.20">
    <property type="match status" value="1"/>
</dbReference>
<dbReference type="EC" id="2.5.1.60" evidence="3"/>
<evidence type="ECO:0000259" key="10">
    <source>
        <dbReference type="PROSITE" id="PS00624"/>
    </source>
</evidence>
<comment type="cofactor">
    <cofactor evidence="1">
        <name>FAD</name>
        <dbReference type="ChEBI" id="CHEBI:57692"/>
    </cofactor>
</comment>
<keyword evidence="6" id="KW-0274">FAD</keyword>
<evidence type="ECO:0000256" key="9">
    <source>
        <dbReference type="ARBA" id="ARBA00047658"/>
    </source>
</evidence>
<evidence type="ECO:0000256" key="3">
    <source>
        <dbReference type="ARBA" id="ARBA00012656"/>
    </source>
</evidence>
<organism evidence="11 12">
    <name type="scientific">Plutella xylostella</name>
    <name type="common">Diamondback moth</name>
    <name type="synonym">Plutella maculipennis</name>
    <dbReference type="NCBI Taxonomy" id="51655"/>
    <lineage>
        <taxon>Eukaryota</taxon>
        <taxon>Metazoa</taxon>
        <taxon>Ecdysozoa</taxon>
        <taxon>Arthropoda</taxon>
        <taxon>Hexapoda</taxon>
        <taxon>Insecta</taxon>
        <taxon>Pterygota</taxon>
        <taxon>Neoptera</taxon>
        <taxon>Endopterygota</taxon>
        <taxon>Lepidoptera</taxon>
        <taxon>Glossata</taxon>
        <taxon>Ditrysia</taxon>
        <taxon>Yponomeutoidea</taxon>
        <taxon>Plutellidae</taxon>
        <taxon>Plutella</taxon>
    </lineage>
</organism>
<name>A0A8S4D7U0_PLUXY</name>
<accession>A0A8S4D7U0</accession>
<dbReference type="GO" id="GO:0050660">
    <property type="term" value="F:flavin adenine dinucleotide binding"/>
    <property type="evidence" value="ECO:0007669"/>
    <property type="project" value="InterPro"/>
</dbReference>
<dbReference type="SUPFAM" id="SSF54373">
    <property type="entry name" value="FAD-linked reductases, C-terminal domain"/>
    <property type="match status" value="1"/>
</dbReference>
<evidence type="ECO:0000313" key="11">
    <source>
        <dbReference type="EMBL" id="CAG9093039.1"/>
    </source>
</evidence>
<dbReference type="InterPro" id="IPR001330">
    <property type="entry name" value="Prenyltrans"/>
</dbReference>